<protein>
    <submittedName>
        <fullName evidence="1">Gliding motility-associated C-terminal domain-containing protein</fullName>
    </submittedName>
</protein>
<dbReference type="EMBL" id="JACXAC010000004">
    <property type="protein sequence ID" value="MBD2723327.1"/>
    <property type="molecule type" value="Genomic_DNA"/>
</dbReference>
<dbReference type="Pfam" id="PF13585">
    <property type="entry name" value="CHU_C"/>
    <property type="match status" value="1"/>
</dbReference>
<dbReference type="RefSeq" id="WP_190925850.1">
    <property type="nucleotide sequence ID" value="NZ_JACXAC010000004.1"/>
</dbReference>
<gene>
    <name evidence="1" type="ORF">IC234_14450</name>
</gene>
<reference evidence="1 2" key="1">
    <citation type="submission" date="2020-09" db="EMBL/GenBank/DDBJ databases">
        <authorList>
            <person name="Kim M.K."/>
        </authorList>
    </citation>
    <scope>NUCLEOTIDE SEQUENCE [LARGE SCALE GENOMIC DNA]</scope>
    <source>
        <strain evidence="1 2">BT189</strain>
    </source>
</reference>
<keyword evidence="2" id="KW-1185">Reference proteome</keyword>
<name>A0ABR8JVH8_9BACT</name>
<evidence type="ECO:0000313" key="1">
    <source>
        <dbReference type="EMBL" id="MBD2723327.1"/>
    </source>
</evidence>
<dbReference type="Proteomes" id="UP000606003">
    <property type="component" value="Unassembled WGS sequence"/>
</dbReference>
<organism evidence="1 2">
    <name type="scientific">Hymenobacter armeniacus</name>
    <dbReference type="NCBI Taxonomy" id="2771358"/>
    <lineage>
        <taxon>Bacteria</taxon>
        <taxon>Pseudomonadati</taxon>
        <taxon>Bacteroidota</taxon>
        <taxon>Cytophagia</taxon>
        <taxon>Cytophagales</taxon>
        <taxon>Hymenobacteraceae</taxon>
        <taxon>Hymenobacter</taxon>
    </lineage>
</organism>
<comment type="caution">
    <text evidence="1">The sequence shown here is derived from an EMBL/GenBank/DDBJ whole genome shotgun (WGS) entry which is preliminary data.</text>
</comment>
<sequence>MLGPLGWQGARAQTTYVPVAVTGYTDDVIANGNDPVVANSTTNTVDRGIPTVRWCFANATFPGLNASNALPASGTINSISTPGLTFQMASATGNNSLRIAGNNVNTPSVLTLTNPQPCSEVMVLATEGNGTTAADKTFKVTFTDGSFQTFTDVVVPDWFNGTITPAINVGSRVSYVTNAVDFTPGNPRLYEVRLSLAVANYSKSVQSITITKTAIDPVLNVMGISLGSNCLGVPTGGTATASTPSVCPGLPVVLSLTGATVSGSITYQWQASTDGGTTFTNIAGATTVPYTARPTVSTQYRAVVTCRVQSSNSAAVPVTVLPAAATVAYAPGPICLPAPGTALTATPLTATPAGGTFSSTAGLVLNAGTGAIDLGASAPGTYTVTYNLLNACQAVGTTTVTLVRNAPTLAYPATTFCRTGNSGVPTATPTGGTFGSTAGLAINASTGAIDLASSSAGTYTVSYTSGGTCPAVATAQVVIKSDALPVFPTVITPNNDDKNEALRFKISDVTGYHIRVYSRWGRKVYEGYDAAQGWTAADNSAGTYYYHVSYTDCAGRLQEYKSWVEVVK</sequence>
<proteinExistence type="predicted"/>
<dbReference type="Gene3D" id="2.60.40.2700">
    <property type="match status" value="1"/>
</dbReference>
<accession>A0ABR8JVH8</accession>
<evidence type="ECO:0000313" key="2">
    <source>
        <dbReference type="Proteomes" id="UP000606003"/>
    </source>
</evidence>